<comment type="similarity">
    <text evidence="1">Belongs to the paraoxonase family.</text>
</comment>
<evidence type="ECO:0000313" key="6">
    <source>
        <dbReference type="Proteomes" id="UP001642501"/>
    </source>
</evidence>
<evidence type="ECO:0000256" key="3">
    <source>
        <dbReference type="ARBA" id="ARBA00023157"/>
    </source>
</evidence>
<dbReference type="PANTHER" id="PTHR11799">
    <property type="entry name" value="PARAOXONASE"/>
    <property type="match status" value="1"/>
</dbReference>
<evidence type="ECO:0000256" key="4">
    <source>
        <dbReference type="ARBA" id="ARBA00023180"/>
    </source>
</evidence>
<name>A0ABP0DT10_9PEZI</name>
<dbReference type="Gene3D" id="2.120.10.30">
    <property type="entry name" value="TolB, C-terminal domain"/>
    <property type="match status" value="1"/>
</dbReference>
<reference evidence="5 6" key="1">
    <citation type="submission" date="2024-01" db="EMBL/GenBank/DDBJ databases">
        <authorList>
            <person name="Allen C."/>
            <person name="Tagirdzhanova G."/>
        </authorList>
    </citation>
    <scope>NUCLEOTIDE SEQUENCE [LARGE SCALE GENOMIC DNA]</scope>
    <source>
        <strain evidence="5 6">CBS 573.63</strain>
    </source>
</reference>
<keyword evidence="4" id="KW-0325">Glycoprotein</keyword>
<dbReference type="InterPro" id="IPR051288">
    <property type="entry name" value="Serum_paraoxonase/arylesterase"/>
</dbReference>
<evidence type="ECO:0000313" key="5">
    <source>
        <dbReference type="EMBL" id="CAK7270417.1"/>
    </source>
</evidence>
<dbReference type="SUPFAM" id="SSF63829">
    <property type="entry name" value="Calcium-dependent phosphotriesterase"/>
    <property type="match status" value="1"/>
</dbReference>
<organism evidence="5 6">
    <name type="scientific">Sporothrix epigloea</name>
    <dbReference type="NCBI Taxonomy" id="1892477"/>
    <lineage>
        <taxon>Eukaryota</taxon>
        <taxon>Fungi</taxon>
        <taxon>Dikarya</taxon>
        <taxon>Ascomycota</taxon>
        <taxon>Pezizomycotina</taxon>
        <taxon>Sordariomycetes</taxon>
        <taxon>Sordariomycetidae</taxon>
        <taxon>Ophiostomatales</taxon>
        <taxon>Ophiostomataceae</taxon>
        <taxon>Sporothrix</taxon>
    </lineage>
</organism>
<protein>
    <submittedName>
        <fullName evidence="5">Uncharacterized protein</fullName>
    </submittedName>
</protein>
<evidence type="ECO:0000256" key="1">
    <source>
        <dbReference type="ARBA" id="ARBA00008595"/>
    </source>
</evidence>
<evidence type="ECO:0000256" key="2">
    <source>
        <dbReference type="ARBA" id="ARBA00022801"/>
    </source>
</evidence>
<dbReference type="Proteomes" id="UP001642501">
    <property type="component" value="Unassembled WGS sequence"/>
</dbReference>
<keyword evidence="6" id="KW-1185">Reference proteome</keyword>
<dbReference type="EMBL" id="CAWUOM010000072">
    <property type="protein sequence ID" value="CAK7270417.1"/>
    <property type="molecule type" value="Genomic_DNA"/>
</dbReference>
<sequence length="378" mass="41647">MVIDKAGKLQQWADSVPLNNGACIVDTTANAVVHEASGTLFAACGDPRGRTQWFSPAGQRNARGRAATVGFREQSFQHDLATGKTTELLLEGVEGDFVIHGIDIWSSPTDSSLVHIFAVRHTRKGDSVSIFAHTLGTHKATLLADVKHEDIKTANGVAAVGPFSFYLTNDHYFFYDPWRKLEEMFGPWTWATNVQYCDAAGDSVHCKTVAGPYPAANGIAVWGDRLFIGDSQNGTLRVFQRRADHTVDFVSQVELGAAADNIKVDPSAGDIVVAIFPAVENLPEYLANVEKLGKELRVSAATLRLRAATGYTVPEVLYFDDGGVLSDMTAMAIDSKHKRPDWCRRVTVRRLCRLQDWPYSICVIYPRIHYKSDASRNM</sequence>
<dbReference type="InterPro" id="IPR011042">
    <property type="entry name" value="6-blade_b-propeller_TolB-like"/>
</dbReference>
<proteinExistence type="inferred from homology"/>
<accession>A0ABP0DT10</accession>
<gene>
    <name evidence="5" type="ORF">SEPCBS57363_004090</name>
</gene>
<keyword evidence="2" id="KW-0378">Hydrolase</keyword>
<keyword evidence="3" id="KW-1015">Disulfide bond</keyword>
<dbReference type="PANTHER" id="PTHR11799:SF12">
    <property type="entry name" value="PARAOXONASE-RELATED"/>
    <property type="match status" value="1"/>
</dbReference>
<comment type="caution">
    <text evidence="5">The sequence shown here is derived from an EMBL/GenBank/DDBJ whole genome shotgun (WGS) entry which is preliminary data.</text>
</comment>
<dbReference type="Pfam" id="PF01731">
    <property type="entry name" value="Arylesterase"/>
    <property type="match status" value="1"/>
</dbReference>
<dbReference type="InterPro" id="IPR002640">
    <property type="entry name" value="Arylesterase"/>
</dbReference>